<keyword evidence="7" id="KW-1015">Disulfide bond</keyword>
<evidence type="ECO:0000256" key="9">
    <source>
        <dbReference type="SAM" id="SignalP"/>
    </source>
</evidence>
<keyword evidence="6" id="KW-0472">Membrane</keyword>
<dbReference type="InterPro" id="IPR013783">
    <property type="entry name" value="Ig-like_fold"/>
</dbReference>
<dbReference type="AlphaFoldDB" id="A0A401T5K9"/>
<keyword evidence="9" id="KW-0732">Signal</keyword>
<keyword evidence="2" id="KW-0812">Transmembrane</keyword>
<dbReference type="GO" id="GO:0033691">
    <property type="term" value="F:sialic acid binding"/>
    <property type="evidence" value="ECO:0007669"/>
    <property type="project" value="TreeGrafter"/>
</dbReference>
<dbReference type="GO" id="GO:0005886">
    <property type="term" value="C:plasma membrane"/>
    <property type="evidence" value="ECO:0007669"/>
    <property type="project" value="TreeGrafter"/>
</dbReference>
<evidence type="ECO:0000256" key="1">
    <source>
        <dbReference type="ARBA" id="ARBA00004479"/>
    </source>
</evidence>
<dbReference type="InterPro" id="IPR003599">
    <property type="entry name" value="Ig_sub"/>
</dbReference>
<dbReference type="InterPro" id="IPR013162">
    <property type="entry name" value="CD80_C2-set"/>
</dbReference>
<dbReference type="PANTHER" id="PTHR12035:SF125">
    <property type="entry name" value="SIALIC ACID-BINDING IG-LIKE LECTIN 5"/>
    <property type="match status" value="1"/>
</dbReference>
<feature type="domain" description="Ig-like" evidence="10">
    <location>
        <begin position="232"/>
        <end position="321"/>
    </location>
</feature>
<dbReference type="InterPro" id="IPR051036">
    <property type="entry name" value="SIGLEC"/>
</dbReference>
<dbReference type="Gene3D" id="2.60.40.10">
    <property type="entry name" value="Immunoglobulins"/>
    <property type="match status" value="3"/>
</dbReference>
<keyword evidence="4" id="KW-0130">Cell adhesion</keyword>
<dbReference type="InterPro" id="IPR013106">
    <property type="entry name" value="Ig_V-set"/>
</dbReference>
<dbReference type="OrthoDB" id="10012075at2759"/>
<dbReference type="GO" id="GO:0030246">
    <property type="term" value="F:carbohydrate binding"/>
    <property type="evidence" value="ECO:0007669"/>
    <property type="project" value="UniProtKB-KW"/>
</dbReference>
<dbReference type="GO" id="GO:0007155">
    <property type="term" value="P:cell adhesion"/>
    <property type="evidence" value="ECO:0007669"/>
    <property type="project" value="UniProtKB-KW"/>
</dbReference>
<dbReference type="OMA" id="CFQNLTC"/>
<dbReference type="EMBL" id="BEZZ01001078">
    <property type="protein sequence ID" value="GCC37912.1"/>
    <property type="molecule type" value="Genomic_DNA"/>
</dbReference>
<dbReference type="InterPro" id="IPR007110">
    <property type="entry name" value="Ig-like_dom"/>
</dbReference>
<evidence type="ECO:0000313" key="11">
    <source>
        <dbReference type="EMBL" id="GCC37912.1"/>
    </source>
</evidence>
<feature type="non-terminal residue" evidence="11">
    <location>
        <position position="323"/>
    </location>
</feature>
<accession>A0A401T5K9</accession>
<keyword evidence="3" id="KW-0430">Lectin</keyword>
<evidence type="ECO:0000256" key="8">
    <source>
        <dbReference type="ARBA" id="ARBA00038361"/>
    </source>
</evidence>
<sequence>MIEKSYFLLSLLQAGLAQNWKINIPPRVTAQEGSCAWIPCHYSYPSHLASQTRIGIWYQGKDSIAFHSKHHEKMLQRFRNRTWLLGDLKGGDCSLIINNIIREDAGSYHLRIEFDNVNSYSYSSATNLHISDFTDKPMIFPVEIIAGKRVNLRCTFNTTCNGTAPALTWDTPIAVPGSVSNTVTQNGVTLTYTTVLSLIPSPRHQGQTLTCRVSYPTVSSEQTFVLTVQYPPQNLSVASLNVMKDSLINIIEGNSAVIICSVKSLPASNLTWRHLNVTVNRTHSNNELWLEIPHITHRETGDYQCVAENEHGAVEGSITITVE</sequence>
<dbReference type="SUPFAM" id="SSF48726">
    <property type="entry name" value="Immunoglobulin"/>
    <property type="match status" value="3"/>
</dbReference>
<dbReference type="Proteomes" id="UP000287033">
    <property type="component" value="Unassembled WGS sequence"/>
</dbReference>
<keyword evidence="12" id="KW-1185">Reference proteome</keyword>
<reference evidence="11 12" key="1">
    <citation type="journal article" date="2018" name="Nat. Ecol. Evol.">
        <title>Shark genomes provide insights into elasmobranch evolution and the origin of vertebrates.</title>
        <authorList>
            <person name="Hara Y"/>
            <person name="Yamaguchi K"/>
            <person name="Onimaru K"/>
            <person name="Kadota M"/>
            <person name="Koyanagi M"/>
            <person name="Keeley SD"/>
            <person name="Tatsumi K"/>
            <person name="Tanaka K"/>
            <person name="Motone F"/>
            <person name="Kageyama Y"/>
            <person name="Nozu R"/>
            <person name="Adachi N"/>
            <person name="Nishimura O"/>
            <person name="Nakagawa R"/>
            <person name="Tanegashima C"/>
            <person name="Kiyatake I"/>
            <person name="Matsumoto R"/>
            <person name="Murakumo K"/>
            <person name="Nishida K"/>
            <person name="Terakita A"/>
            <person name="Kuratani S"/>
            <person name="Sato K"/>
            <person name="Hyodo S Kuraku.S."/>
        </authorList>
    </citation>
    <scope>NUCLEOTIDE SEQUENCE [LARGE SCALE GENOMIC DNA]</scope>
</reference>
<comment type="subcellular location">
    <subcellularLocation>
        <location evidence="1">Membrane</location>
        <topology evidence="1">Single-pass type I membrane protein</topology>
    </subcellularLocation>
</comment>
<dbReference type="InterPro" id="IPR003598">
    <property type="entry name" value="Ig_sub2"/>
</dbReference>
<comment type="caution">
    <text evidence="11">The sequence shown here is derived from an EMBL/GenBank/DDBJ whole genome shotgun (WGS) entry which is preliminary data.</text>
</comment>
<evidence type="ECO:0000259" key="10">
    <source>
        <dbReference type="PROSITE" id="PS50835"/>
    </source>
</evidence>
<proteinExistence type="inferred from homology"/>
<evidence type="ECO:0000256" key="5">
    <source>
        <dbReference type="ARBA" id="ARBA00022989"/>
    </source>
</evidence>
<feature type="chain" id="PRO_5019315271" description="Ig-like domain-containing protein" evidence="9">
    <location>
        <begin position="18"/>
        <end position="323"/>
    </location>
</feature>
<dbReference type="PANTHER" id="PTHR12035">
    <property type="entry name" value="SIALIC ACID BINDING IMMUNOGLOBULIN-LIKE LECTIN"/>
    <property type="match status" value="1"/>
</dbReference>
<dbReference type="STRING" id="137246.A0A401T5K9"/>
<feature type="signal peptide" evidence="9">
    <location>
        <begin position="1"/>
        <end position="17"/>
    </location>
</feature>
<organism evidence="11 12">
    <name type="scientific">Chiloscyllium punctatum</name>
    <name type="common">Brownbanded bambooshark</name>
    <name type="synonym">Hemiscyllium punctatum</name>
    <dbReference type="NCBI Taxonomy" id="137246"/>
    <lineage>
        <taxon>Eukaryota</taxon>
        <taxon>Metazoa</taxon>
        <taxon>Chordata</taxon>
        <taxon>Craniata</taxon>
        <taxon>Vertebrata</taxon>
        <taxon>Chondrichthyes</taxon>
        <taxon>Elasmobranchii</taxon>
        <taxon>Galeomorphii</taxon>
        <taxon>Galeoidea</taxon>
        <taxon>Orectolobiformes</taxon>
        <taxon>Hemiscylliidae</taxon>
        <taxon>Chiloscyllium</taxon>
    </lineage>
</organism>
<evidence type="ECO:0000256" key="4">
    <source>
        <dbReference type="ARBA" id="ARBA00022889"/>
    </source>
</evidence>
<feature type="domain" description="Ig-like" evidence="10">
    <location>
        <begin position="137"/>
        <end position="227"/>
    </location>
</feature>
<dbReference type="SMART" id="SM00409">
    <property type="entry name" value="IG"/>
    <property type="match status" value="3"/>
</dbReference>
<evidence type="ECO:0000256" key="3">
    <source>
        <dbReference type="ARBA" id="ARBA00022734"/>
    </source>
</evidence>
<evidence type="ECO:0000256" key="2">
    <source>
        <dbReference type="ARBA" id="ARBA00022692"/>
    </source>
</evidence>
<evidence type="ECO:0000256" key="7">
    <source>
        <dbReference type="ARBA" id="ARBA00023157"/>
    </source>
</evidence>
<evidence type="ECO:0000313" key="12">
    <source>
        <dbReference type="Proteomes" id="UP000287033"/>
    </source>
</evidence>
<dbReference type="InterPro" id="IPR036179">
    <property type="entry name" value="Ig-like_dom_sf"/>
</dbReference>
<keyword evidence="5" id="KW-1133">Transmembrane helix</keyword>
<dbReference type="PROSITE" id="PS50835">
    <property type="entry name" value="IG_LIKE"/>
    <property type="match status" value="2"/>
</dbReference>
<gene>
    <name evidence="11" type="ORF">chiPu_0016422</name>
</gene>
<name>A0A401T5K9_CHIPU</name>
<dbReference type="SMART" id="SM00408">
    <property type="entry name" value="IGc2"/>
    <property type="match status" value="1"/>
</dbReference>
<evidence type="ECO:0000256" key="6">
    <source>
        <dbReference type="ARBA" id="ARBA00023136"/>
    </source>
</evidence>
<dbReference type="Pfam" id="PF08205">
    <property type="entry name" value="C2-set_2"/>
    <property type="match status" value="1"/>
</dbReference>
<dbReference type="Pfam" id="PF13927">
    <property type="entry name" value="Ig_3"/>
    <property type="match status" value="1"/>
</dbReference>
<protein>
    <recommendedName>
        <fullName evidence="10">Ig-like domain-containing protein</fullName>
    </recommendedName>
</protein>
<dbReference type="Pfam" id="PF07686">
    <property type="entry name" value="V-set"/>
    <property type="match status" value="1"/>
</dbReference>
<comment type="similarity">
    <text evidence="8">Belongs to the immunoglobulin superfamily. SIGLEC (sialic acid binding Ig-like lectin) family.</text>
</comment>